<evidence type="ECO:0000313" key="3">
    <source>
        <dbReference type="Proteomes" id="UP000008021"/>
    </source>
</evidence>
<dbReference type="Gramene" id="OMERI03G34850.8">
    <property type="protein sequence ID" value="OMERI03G34850.8"/>
    <property type="gene ID" value="OMERI03G34850"/>
</dbReference>
<reference evidence="2" key="1">
    <citation type="submission" date="2015-04" db="UniProtKB">
        <authorList>
            <consortium name="EnsemblPlants"/>
        </authorList>
    </citation>
    <scope>IDENTIFICATION</scope>
</reference>
<dbReference type="Proteomes" id="UP000008021">
    <property type="component" value="Chromosome 3"/>
</dbReference>
<feature type="region of interest" description="Disordered" evidence="1">
    <location>
        <begin position="90"/>
        <end position="113"/>
    </location>
</feature>
<feature type="compositionally biased region" description="Basic residues" evidence="1">
    <location>
        <begin position="90"/>
        <end position="99"/>
    </location>
</feature>
<evidence type="ECO:0000313" key="2">
    <source>
        <dbReference type="EnsemblPlants" id="OMERI03G34850.8"/>
    </source>
</evidence>
<dbReference type="HOGENOM" id="CLU_1463489_0_0_1"/>
<proteinExistence type="predicted"/>
<reference evidence="2" key="2">
    <citation type="submission" date="2018-05" db="EMBL/GenBank/DDBJ databases">
        <title>OmerRS3 (Oryza meridionalis Reference Sequence Version 3).</title>
        <authorList>
            <person name="Zhang J."/>
            <person name="Kudrna D."/>
            <person name="Lee S."/>
            <person name="Talag J."/>
            <person name="Welchert J."/>
            <person name="Wing R.A."/>
        </authorList>
    </citation>
    <scope>NUCLEOTIDE SEQUENCE [LARGE SCALE GENOMIC DNA]</scope>
    <source>
        <strain evidence="2">cv. OR44</strain>
    </source>
</reference>
<organism evidence="2">
    <name type="scientific">Oryza meridionalis</name>
    <dbReference type="NCBI Taxonomy" id="40149"/>
    <lineage>
        <taxon>Eukaryota</taxon>
        <taxon>Viridiplantae</taxon>
        <taxon>Streptophyta</taxon>
        <taxon>Embryophyta</taxon>
        <taxon>Tracheophyta</taxon>
        <taxon>Spermatophyta</taxon>
        <taxon>Magnoliopsida</taxon>
        <taxon>Liliopsida</taxon>
        <taxon>Poales</taxon>
        <taxon>Poaceae</taxon>
        <taxon>BOP clade</taxon>
        <taxon>Oryzoideae</taxon>
        <taxon>Oryzeae</taxon>
        <taxon>Oryzinae</taxon>
        <taxon>Oryza</taxon>
    </lineage>
</organism>
<dbReference type="AlphaFoldDB" id="A0A0E0D8C1"/>
<accession>A0A0E0D8C1</accession>
<sequence length="185" mass="20910">MASEDKFDVLLRRIEEFERRRVEADQRRSADLLSLKAVVESWTPKVQKNAEDLQILVGDKQSKVTPIMSSPAAATRSPWRDGTAGLHRYRRHGQGRRGGRPWQRGATSLREREGELGRGETLYQWEGEEEKEKGLLSCCPLNTGRLVSLVLSFSLCCEALKPTKRNRLSPVLQHSAAVDPLCQTK</sequence>
<dbReference type="EnsemblPlants" id="OMERI03G34850.8">
    <property type="protein sequence ID" value="OMERI03G34850.8"/>
    <property type="gene ID" value="OMERI03G34850"/>
</dbReference>
<protein>
    <submittedName>
        <fullName evidence="2">Uncharacterized protein</fullName>
    </submittedName>
</protein>
<keyword evidence="3" id="KW-1185">Reference proteome</keyword>
<evidence type="ECO:0000256" key="1">
    <source>
        <dbReference type="SAM" id="MobiDB-lite"/>
    </source>
</evidence>
<name>A0A0E0D8C1_9ORYZ</name>